<evidence type="ECO:0000313" key="2">
    <source>
        <dbReference type="Proteomes" id="UP000799753"/>
    </source>
</evidence>
<reference evidence="1" key="1">
    <citation type="journal article" date="2020" name="Stud. Mycol.">
        <title>101 Dothideomycetes genomes: a test case for predicting lifestyles and emergence of pathogens.</title>
        <authorList>
            <person name="Haridas S."/>
            <person name="Albert R."/>
            <person name="Binder M."/>
            <person name="Bloem J."/>
            <person name="Labutti K."/>
            <person name="Salamov A."/>
            <person name="Andreopoulos B."/>
            <person name="Baker S."/>
            <person name="Barry K."/>
            <person name="Bills G."/>
            <person name="Bluhm B."/>
            <person name="Cannon C."/>
            <person name="Castanera R."/>
            <person name="Culley D."/>
            <person name="Daum C."/>
            <person name="Ezra D."/>
            <person name="Gonzalez J."/>
            <person name="Henrissat B."/>
            <person name="Kuo A."/>
            <person name="Liang C."/>
            <person name="Lipzen A."/>
            <person name="Lutzoni F."/>
            <person name="Magnuson J."/>
            <person name="Mondo S."/>
            <person name="Nolan M."/>
            <person name="Ohm R."/>
            <person name="Pangilinan J."/>
            <person name="Park H.-J."/>
            <person name="Ramirez L."/>
            <person name="Alfaro M."/>
            <person name="Sun H."/>
            <person name="Tritt A."/>
            <person name="Yoshinaga Y."/>
            <person name="Zwiers L.-H."/>
            <person name="Turgeon B."/>
            <person name="Goodwin S."/>
            <person name="Spatafora J."/>
            <person name="Crous P."/>
            <person name="Grigoriev I."/>
        </authorList>
    </citation>
    <scope>NUCLEOTIDE SEQUENCE</scope>
    <source>
        <strain evidence="1">CBS 473.64</strain>
    </source>
</reference>
<accession>A0A6A6S9M2</accession>
<gene>
    <name evidence="1" type="ORF">P280DRAFT_220090</name>
</gene>
<dbReference type="AlphaFoldDB" id="A0A6A6S9M2"/>
<evidence type="ECO:0000313" key="1">
    <source>
        <dbReference type="EMBL" id="KAF2643902.1"/>
    </source>
</evidence>
<name>A0A6A6S9M2_9PLEO</name>
<dbReference type="Proteomes" id="UP000799753">
    <property type="component" value="Unassembled WGS sequence"/>
</dbReference>
<protein>
    <submittedName>
        <fullName evidence="1">Uncharacterized protein</fullName>
    </submittedName>
</protein>
<organism evidence="1 2">
    <name type="scientific">Massarina eburnea CBS 473.64</name>
    <dbReference type="NCBI Taxonomy" id="1395130"/>
    <lineage>
        <taxon>Eukaryota</taxon>
        <taxon>Fungi</taxon>
        <taxon>Dikarya</taxon>
        <taxon>Ascomycota</taxon>
        <taxon>Pezizomycotina</taxon>
        <taxon>Dothideomycetes</taxon>
        <taxon>Pleosporomycetidae</taxon>
        <taxon>Pleosporales</taxon>
        <taxon>Massarineae</taxon>
        <taxon>Massarinaceae</taxon>
        <taxon>Massarina</taxon>
    </lineage>
</organism>
<dbReference type="EMBL" id="MU006779">
    <property type="protein sequence ID" value="KAF2643902.1"/>
    <property type="molecule type" value="Genomic_DNA"/>
</dbReference>
<proteinExistence type="predicted"/>
<keyword evidence="2" id="KW-1185">Reference proteome</keyword>
<sequence length="99" mass="11131">MTSSLWSKKLRLKRILQTPSHCGRYNMWNNGMWVGLMLISGAGVTRIPTSQPVPMKAYCRAVKRATRQVRCSFDGANCSSLGVCLRCPGEHYMSSYSRV</sequence>